<comment type="caution">
    <text evidence="3">The sequence shown here is derived from an EMBL/GenBank/DDBJ whole genome shotgun (WGS) entry which is preliminary data.</text>
</comment>
<keyword evidence="1" id="KW-0175">Coiled coil</keyword>
<keyword evidence="2" id="KW-0732">Signal</keyword>
<evidence type="ECO:0000256" key="1">
    <source>
        <dbReference type="SAM" id="Coils"/>
    </source>
</evidence>
<evidence type="ECO:0000256" key="2">
    <source>
        <dbReference type="SAM" id="SignalP"/>
    </source>
</evidence>
<feature type="chain" id="PRO_5040829723" description="Lipoprotein" evidence="2">
    <location>
        <begin position="22"/>
        <end position="144"/>
    </location>
</feature>
<name>A0A9X2DNF0_9BACI</name>
<feature type="signal peptide" evidence="2">
    <location>
        <begin position="1"/>
        <end position="21"/>
    </location>
</feature>
<gene>
    <name evidence="3" type="ORF">M3202_06280</name>
</gene>
<organism evidence="3 4">
    <name type="scientific">Halalkalibacter oceani</name>
    <dbReference type="NCBI Taxonomy" id="1653776"/>
    <lineage>
        <taxon>Bacteria</taxon>
        <taxon>Bacillati</taxon>
        <taxon>Bacillota</taxon>
        <taxon>Bacilli</taxon>
        <taxon>Bacillales</taxon>
        <taxon>Bacillaceae</taxon>
        <taxon>Halalkalibacter</taxon>
    </lineage>
</organism>
<dbReference type="AlphaFoldDB" id="A0A9X2DNF0"/>
<reference evidence="3" key="1">
    <citation type="submission" date="2022-05" db="EMBL/GenBank/DDBJ databases">
        <title>Comparative Genomics of Spacecraft Associated Microbes.</title>
        <authorList>
            <person name="Tran M.T."/>
            <person name="Wright A."/>
            <person name="Seuylemezian A."/>
            <person name="Eisen J."/>
            <person name="Coil D."/>
        </authorList>
    </citation>
    <scope>NUCLEOTIDE SEQUENCE</scope>
    <source>
        <strain evidence="3">214.1.1</strain>
    </source>
</reference>
<protein>
    <recommendedName>
        <fullName evidence="5">Lipoprotein</fullName>
    </recommendedName>
</protein>
<sequence length="144" mass="16644">MKHVRNGLVLCLLLAGCQSVANPPDIQPLSLEDQAVIEQQQADEAKRILLSMEEIVEVKGVNDGEDNIYLAPEVKHFDRFRLKEIRKQSHDRVKKRYPEANVHVSTDKKIFLELGRLEQELKEKKISEKRLTDELTKLEDKMKG</sequence>
<dbReference type="Proteomes" id="UP001139179">
    <property type="component" value="Unassembled WGS sequence"/>
</dbReference>
<evidence type="ECO:0000313" key="4">
    <source>
        <dbReference type="Proteomes" id="UP001139179"/>
    </source>
</evidence>
<evidence type="ECO:0008006" key="5">
    <source>
        <dbReference type="Google" id="ProtNLM"/>
    </source>
</evidence>
<accession>A0A9X2DNF0</accession>
<dbReference type="PROSITE" id="PS51257">
    <property type="entry name" value="PROKAR_LIPOPROTEIN"/>
    <property type="match status" value="1"/>
</dbReference>
<dbReference type="RefSeq" id="WP_251195626.1">
    <property type="nucleotide sequence ID" value="NZ_JAMBOL010000003.1"/>
</dbReference>
<keyword evidence="4" id="KW-1185">Reference proteome</keyword>
<evidence type="ECO:0000313" key="3">
    <source>
        <dbReference type="EMBL" id="MCM3713686.1"/>
    </source>
</evidence>
<dbReference type="EMBL" id="JAMBOL010000003">
    <property type="protein sequence ID" value="MCM3713686.1"/>
    <property type="molecule type" value="Genomic_DNA"/>
</dbReference>
<feature type="coiled-coil region" evidence="1">
    <location>
        <begin position="114"/>
        <end position="141"/>
    </location>
</feature>
<proteinExistence type="predicted"/>